<protein>
    <submittedName>
        <fullName evidence="1 3">Uncharacterized protein</fullName>
    </submittedName>
</protein>
<reference evidence="1 2" key="1">
    <citation type="journal article" date="2013" name="Nature">
        <title>The genomes of four tapeworm species reveal adaptations to parasitism.</title>
        <authorList>
            <person name="Tsai I.J."/>
            <person name="Zarowiecki M."/>
            <person name="Holroyd N."/>
            <person name="Garciarrubio A."/>
            <person name="Sanchez-Flores A."/>
            <person name="Brooks K.L."/>
            <person name="Tracey A."/>
            <person name="Bobes R.J."/>
            <person name="Fragoso G."/>
            <person name="Sciutto E."/>
            <person name="Aslett M."/>
            <person name="Beasley H."/>
            <person name="Bennett H.M."/>
            <person name="Cai J."/>
            <person name="Camicia F."/>
            <person name="Clark R."/>
            <person name="Cucher M."/>
            <person name="De Silva N."/>
            <person name="Day T.A."/>
            <person name="Deplazes P."/>
            <person name="Estrada K."/>
            <person name="Fernandez C."/>
            <person name="Holland P.W."/>
            <person name="Hou J."/>
            <person name="Hu S."/>
            <person name="Huckvale T."/>
            <person name="Hung S.S."/>
            <person name="Kamenetzky L."/>
            <person name="Keane J.A."/>
            <person name="Kiss F."/>
            <person name="Koziol U."/>
            <person name="Lambert O."/>
            <person name="Liu K."/>
            <person name="Luo X."/>
            <person name="Luo Y."/>
            <person name="Macchiaroli N."/>
            <person name="Nichol S."/>
            <person name="Paps J."/>
            <person name="Parkinson J."/>
            <person name="Pouchkina-Stantcheva N."/>
            <person name="Riddiford N."/>
            <person name="Rosenzvit M."/>
            <person name="Salinas G."/>
            <person name="Wasmuth J.D."/>
            <person name="Zamanian M."/>
            <person name="Zheng Y."/>
            <person name="Cai X."/>
            <person name="Soberon X."/>
            <person name="Olson P.D."/>
            <person name="Laclette J.P."/>
            <person name="Brehm K."/>
            <person name="Berriman M."/>
            <person name="Garciarrubio A."/>
            <person name="Bobes R.J."/>
            <person name="Fragoso G."/>
            <person name="Sanchez-Flores A."/>
            <person name="Estrada K."/>
            <person name="Cevallos M.A."/>
            <person name="Morett E."/>
            <person name="Gonzalez V."/>
            <person name="Portillo T."/>
            <person name="Ochoa-Leyva A."/>
            <person name="Jose M.V."/>
            <person name="Sciutto E."/>
            <person name="Landa A."/>
            <person name="Jimenez L."/>
            <person name="Valdes V."/>
            <person name="Carrero J.C."/>
            <person name="Larralde C."/>
            <person name="Morales-Montor J."/>
            <person name="Limon-Lason J."/>
            <person name="Soberon X."/>
            <person name="Laclette J.P."/>
        </authorList>
    </citation>
    <scope>NUCLEOTIDE SEQUENCE [LARGE SCALE GENOMIC DNA]</scope>
</reference>
<dbReference type="Proteomes" id="UP000492820">
    <property type="component" value="Unassembled WGS sequence"/>
</dbReference>
<sequence length="103" mass="11263">MEPEEVTNVDGDGDERVHDECIDFWCQLQFALLDTEEADFASAQLLEQKQPLVVSSLKFQVINGGVECAWCEKSSVGWHNIQGGANLDSCCGGGKVVKTTVTR</sequence>
<dbReference type="EMBL" id="LK028585">
    <property type="protein sequence ID" value="CDS21962.1"/>
    <property type="molecule type" value="Genomic_DNA"/>
</dbReference>
<reference evidence="1" key="2">
    <citation type="submission" date="2014-06" db="EMBL/GenBank/DDBJ databases">
        <authorList>
            <person name="Aslett M."/>
        </authorList>
    </citation>
    <scope>NUCLEOTIDE SEQUENCE</scope>
</reference>
<reference evidence="3" key="3">
    <citation type="submission" date="2020-10" db="UniProtKB">
        <authorList>
            <consortium name="WormBaseParasite"/>
        </authorList>
    </citation>
    <scope>IDENTIFICATION</scope>
</reference>
<dbReference type="AlphaFoldDB" id="A0A068WQ82"/>
<evidence type="ECO:0000313" key="3">
    <source>
        <dbReference type="WBParaSite" id="EgrG_002023700"/>
    </source>
</evidence>
<gene>
    <name evidence="1" type="ORF">EgrG_002023700</name>
</gene>
<organism evidence="1">
    <name type="scientific">Echinococcus granulosus</name>
    <name type="common">Hydatid tapeworm</name>
    <dbReference type="NCBI Taxonomy" id="6210"/>
    <lineage>
        <taxon>Eukaryota</taxon>
        <taxon>Metazoa</taxon>
        <taxon>Spiralia</taxon>
        <taxon>Lophotrochozoa</taxon>
        <taxon>Platyhelminthes</taxon>
        <taxon>Cestoda</taxon>
        <taxon>Eucestoda</taxon>
        <taxon>Cyclophyllidea</taxon>
        <taxon>Taeniidae</taxon>
        <taxon>Echinococcus</taxon>
        <taxon>Echinococcus granulosus group</taxon>
    </lineage>
</organism>
<evidence type="ECO:0000313" key="2">
    <source>
        <dbReference type="Proteomes" id="UP000492820"/>
    </source>
</evidence>
<accession>A0A068WQ82</accession>
<name>A0A068WQ82_ECHGR</name>
<dbReference type="WBParaSite" id="EgrG_002023700">
    <property type="protein sequence ID" value="EgrG_002023700"/>
    <property type="gene ID" value="EgrG_002023700"/>
</dbReference>
<proteinExistence type="predicted"/>
<evidence type="ECO:0000313" key="1">
    <source>
        <dbReference type="EMBL" id="CDS21962.1"/>
    </source>
</evidence>